<dbReference type="InterPro" id="IPR003439">
    <property type="entry name" value="ABC_transporter-like_ATP-bd"/>
</dbReference>
<dbReference type="GO" id="GO:0005524">
    <property type="term" value="F:ATP binding"/>
    <property type="evidence" value="ECO:0007669"/>
    <property type="project" value="UniProtKB-KW"/>
</dbReference>
<accession>A0ABS4CJD4</accession>
<reference evidence="6 7" key="1">
    <citation type="submission" date="2020-12" db="EMBL/GenBank/DDBJ databases">
        <title>Vagococcus allomyrinae sp. nov. and Enterococcus lavae sp. nov., isolated from the larvae of Allomyrina dichotoma.</title>
        <authorList>
            <person name="Lee S.D."/>
        </authorList>
    </citation>
    <scope>NUCLEOTIDE SEQUENCE [LARGE SCALE GENOMIC DNA]</scope>
    <source>
        <strain evidence="6 7">BWM-S5</strain>
    </source>
</reference>
<gene>
    <name evidence="6" type="ORF">I6N96_07555</name>
</gene>
<dbReference type="InterPro" id="IPR003593">
    <property type="entry name" value="AAA+_ATPase"/>
</dbReference>
<evidence type="ECO:0000313" key="7">
    <source>
        <dbReference type="Proteomes" id="UP000673375"/>
    </source>
</evidence>
<dbReference type="SMART" id="SM00382">
    <property type="entry name" value="AAA"/>
    <property type="match status" value="1"/>
</dbReference>
<dbReference type="PROSITE" id="PS00211">
    <property type="entry name" value="ABC_TRANSPORTER_1"/>
    <property type="match status" value="1"/>
</dbReference>
<evidence type="ECO:0000256" key="3">
    <source>
        <dbReference type="ARBA" id="ARBA00022741"/>
    </source>
</evidence>
<dbReference type="Pfam" id="PF00005">
    <property type="entry name" value="ABC_tran"/>
    <property type="match status" value="1"/>
</dbReference>
<evidence type="ECO:0000313" key="6">
    <source>
        <dbReference type="EMBL" id="MBP1046135.1"/>
    </source>
</evidence>
<evidence type="ECO:0000259" key="5">
    <source>
        <dbReference type="PROSITE" id="PS50893"/>
    </source>
</evidence>
<keyword evidence="3" id="KW-0547">Nucleotide-binding</keyword>
<name>A0ABS4CJD4_9ENTE</name>
<comment type="similarity">
    <text evidence="1">Belongs to the ABC transporter superfamily.</text>
</comment>
<dbReference type="PANTHER" id="PTHR42711">
    <property type="entry name" value="ABC TRANSPORTER ATP-BINDING PROTEIN"/>
    <property type="match status" value="1"/>
</dbReference>
<evidence type="ECO:0000256" key="4">
    <source>
        <dbReference type="ARBA" id="ARBA00022840"/>
    </source>
</evidence>
<proteinExistence type="inferred from homology"/>
<feature type="domain" description="ABC transporter" evidence="5">
    <location>
        <begin position="2"/>
        <end position="247"/>
    </location>
</feature>
<dbReference type="RefSeq" id="WP_209556955.1">
    <property type="nucleotide sequence ID" value="NZ_JAEDXU010000003.1"/>
</dbReference>
<dbReference type="InterPro" id="IPR027417">
    <property type="entry name" value="P-loop_NTPase"/>
</dbReference>
<protein>
    <submittedName>
        <fullName evidence="6">ABC transporter ATP-binding protein</fullName>
    </submittedName>
</protein>
<organism evidence="6 7">
    <name type="scientific">Enterococcus larvae</name>
    <dbReference type="NCBI Taxonomy" id="2794352"/>
    <lineage>
        <taxon>Bacteria</taxon>
        <taxon>Bacillati</taxon>
        <taxon>Bacillota</taxon>
        <taxon>Bacilli</taxon>
        <taxon>Lactobacillales</taxon>
        <taxon>Enterococcaceae</taxon>
        <taxon>Enterococcus</taxon>
    </lineage>
</organism>
<dbReference type="PROSITE" id="PS50893">
    <property type="entry name" value="ABC_TRANSPORTER_2"/>
    <property type="match status" value="1"/>
</dbReference>
<dbReference type="PANTHER" id="PTHR42711:SF5">
    <property type="entry name" value="ABC TRANSPORTER ATP-BINDING PROTEIN NATA"/>
    <property type="match status" value="1"/>
</dbReference>
<dbReference type="Proteomes" id="UP000673375">
    <property type="component" value="Unassembled WGS sequence"/>
</dbReference>
<dbReference type="InterPro" id="IPR050763">
    <property type="entry name" value="ABC_transporter_ATP-binding"/>
</dbReference>
<dbReference type="SUPFAM" id="SSF52540">
    <property type="entry name" value="P-loop containing nucleoside triphosphate hydrolases"/>
    <property type="match status" value="1"/>
</dbReference>
<keyword evidence="7" id="KW-1185">Reference proteome</keyword>
<comment type="caution">
    <text evidence="6">The sequence shown here is derived from an EMBL/GenBank/DDBJ whole genome shotgun (WGS) entry which is preliminary data.</text>
</comment>
<dbReference type="InterPro" id="IPR017871">
    <property type="entry name" value="ABC_transporter-like_CS"/>
</dbReference>
<dbReference type="Gene3D" id="3.40.50.300">
    <property type="entry name" value="P-loop containing nucleotide triphosphate hydrolases"/>
    <property type="match status" value="1"/>
</dbReference>
<keyword evidence="2" id="KW-0813">Transport</keyword>
<evidence type="ECO:0000256" key="1">
    <source>
        <dbReference type="ARBA" id="ARBA00005417"/>
    </source>
</evidence>
<dbReference type="EMBL" id="JAEDXU010000003">
    <property type="protein sequence ID" value="MBP1046135.1"/>
    <property type="molecule type" value="Genomic_DNA"/>
</dbReference>
<keyword evidence="4 6" id="KW-0067">ATP-binding</keyword>
<sequence>MLEAVNLYKHYTTKTRLGLFKSEKQTKQATNDISLTIPPGKIIGVLGENGAGKTTLIKMLTTLLLPDSGTILLDGEDINQQLKKTRQRINMIAGGERNIYWRLNAMENLQYFGSLYELSKSEIDRRSEQLLKQLDLWEKRHIPVEQFSKGMKQRLQIAKGLINDPDYLFLDEPTLGLDVQIAKELRQTIKRLSKEEGKGILLTTHYMAEAEELCDYIYIIDNGTILLSGSKEEIFSQLDLTRQVVFNLPILDRETIHSYLLQWSEPFEISEKNDALEIRLFTNQPDLRKIINFFSDKNIEVLQIEIVNPTLETALLASKERGRAT</sequence>
<evidence type="ECO:0000256" key="2">
    <source>
        <dbReference type="ARBA" id="ARBA00022448"/>
    </source>
</evidence>